<keyword evidence="3" id="KW-0500">Molybdenum</keyword>
<dbReference type="InterPro" id="IPR050166">
    <property type="entry name" value="ABC_transporter_ATP-bind"/>
</dbReference>
<comment type="function">
    <text evidence="11">Part of the ABC transporter complex WtpABC involved in molybdate/tungstate import. Responsible for energy coupling to the transport system.</text>
</comment>
<evidence type="ECO:0000256" key="4">
    <source>
        <dbReference type="ARBA" id="ARBA00022741"/>
    </source>
</evidence>
<evidence type="ECO:0000256" key="9">
    <source>
        <dbReference type="ARBA" id="ARBA00041133"/>
    </source>
</evidence>
<dbReference type="InterPro" id="IPR027417">
    <property type="entry name" value="P-loop_NTPase"/>
</dbReference>
<comment type="subcellular location">
    <subcellularLocation>
        <location evidence="1">Cell membrane</location>
    </subcellularLocation>
</comment>
<dbReference type="InterPro" id="IPR003439">
    <property type="entry name" value="ABC_transporter-like_ATP-bd"/>
</dbReference>
<dbReference type="FunFam" id="3.40.50.300:FF:000425">
    <property type="entry name" value="Probable ABC transporter, ATP-binding subunit"/>
    <property type="match status" value="1"/>
</dbReference>
<name>A0A7J3M1I5_ARCFL</name>
<dbReference type="InterPro" id="IPR003593">
    <property type="entry name" value="AAA+_ATPase"/>
</dbReference>
<dbReference type="PROSITE" id="PS50893">
    <property type="entry name" value="ABC_TRANSPORTER_2"/>
    <property type="match status" value="1"/>
</dbReference>
<dbReference type="PANTHER" id="PTHR42788">
    <property type="entry name" value="TAURINE IMPORT ATP-BINDING PROTEIN-RELATED"/>
    <property type="match status" value="1"/>
</dbReference>
<dbReference type="EMBL" id="DSYZ01000057">
    <property type="protein sequence ID" value="HGT82588.1"/>
    <property type="molecule type" value="Genomic_DNA"/>
</dbReference>
<dbReference type="GO" id="GO:0005886">
    <property type="term" value="C:plasma membrane"/>
    <property type="evidence" value="ECO:0007669"/>
    <property type="project" value="UniProtKB-SubCell"/>
</dbReference>
<evidence type="ECO:0000256" key="11">
    <source>
        <dbReference type="ARBA" id="ARBA00057369"/>
    </source>
</evidence>
<evidence type="ECO:0000256" key="10">
    <source>
        <dbReference type="ARBA" id="ARBA00047936"/>
    </source>
</evidence>
<dbReference type="EC" id="7.3.2.6" evidence="8"/>
<dbReference type="GO" id="GO:0016887">
    <property type="term" value="F:ATP hydrolysis activity"/>
    <property type="evidence" value="ECO:0007669"/>
    <property type="project" value="InterPro"/>
</dbReference>
<sequence>MSSEILLVSNLRKSFNDLLVLDSLSFSVKEGEFFCVLGPSGCGKTTLLRIIAGFEDYEGEILLKGEKIKKPGSDRVLVFQDYALFPWRTVIGNVLFGIESKLPKQEALKIAKEMLKLVALEGFENHYPHELSGGMRQRVALARALVCDPELLLMDEPLSALDAQTRMEMQAELVKIWQRTKKTIVYVTHSIEEAVFLADRILILSKRPAKVRALLDVKLERPRNRFDAGFTEISQRVYEFLKD</sequence>
<keyword evidence="4" id="KW-0547">Nucleotide-binding</keyword>
<evidence type="ECO:0000256" key="6">
    <source>
        <dbReference type="ARBA" id="ARBA00038307"/>
    </source>
</evidence>
<keyword evidence="5 13" id="KW-0067">ATP-binding</keyword>
<evidence type="ECO:0000256" key="8">
    <source>
        <dbReference type="ARBA" id="ARBA00039025"/>
    </source>
</evidence>
<gene>
    <name evidence="13" type="ORF">ENT52_02540</name>
</gene>
<dbReference type="PANTHER" id="PTHR42788:SF13">
    <property type="entry name" value="ALIPHATIC SULFONATES IMPORT ATP-BINDING PROTEIN SSUB"/>
    <property type="match status" value="1"/>
</dbReference>
<evidence type="ECO:0000256" key="2">
    <source>
        <dbReference type="ARBA" id="ARBA00022448"/>
    </source>
</evidence>
<dbReference type="Gene3D" id="3.40.50.300">
    <property type="entry name" value="P-loop containing nucleotide triphosphate hydrolases"/>
    <property type="match status" value="1"/>
</dbReference>
<comment type="catalytic activity">
    <reaction evidence="10">
        <text>tungstate(in) + ATP + H2O = tungstate(out) + ADP + phosphate + H(+)</text>
        <dbReference type="Rhea" id="RHEA:35027"/>
        <dbReference type="ChEBI" id="CHEBI:15377"/>
        <dbReference type="ChEBI" id="CHEBI:15378"/>
        <dbReference type="ChEBI" id="CHEBI:30616"/>
        <dbReference type="ChEBI" id="CHEBI:43474"/>
        <dbReference type="ChEBI" id="CHEBI:46502"/>
        <dbReference type="ChEBI" id="CHEBI:456216"/>
        <dbReference type="EC" id="7.3.2.6"/>
    </reaction>
</comment>
<comment type="similarity">
    <text evidence="6">Belongs to the ABC transporter superfamily. Sulfate/tungstate importer (TC 3.A.1.6) family.</text>
</comment>
<dbReference type="Pfam" id="PF00005">
    <property type="entry name" value="ABC_tran"/>
    <property type="match status" value="1"/>
</dbReference>
<organism evidence="13">
    <name type="scientific">Archaeoglobus fulgidus</name>
    <dbReference type="NCBI Taxonomy" id="2234"/>
    <lineage>
        <taxon>Archaea</taxon>
        <taxon>Methanobacteriati</taxon>
        <taxon>Methanobacteriota</taxon>
        <taxon>Archaeoglobi</taxon>
        <taxon>Archaeoglobales</taxon>
        <taxon>Archaeoglobaceae</taxon>
        <taxon>Archaeoglobus</taxon>
    </lineage>
</organism>
<comment type="subunit">
    <text evidence="7">The complex is composed of two ATP-binding proteins (WtpC), two transmembrane proteins (WtpB) and a solute-binding protein (WtpA).</text>
</comment>
<feature type="domain" description="ABC transporter" evidence="12">
    <location>
        <begin position="6"/>
        <end position="231"/>
    </location>
</feature>
<accession>A0A7J3M1I5</accession>
<evidence type="ECO:0000256" key="5">
    <source>
        <dbReference type="ARBA" id="ARBA00022840"/>
    </source>
</evidence>
<evidence type="ECO:0000256" key="3">
    <source>
        <dbReference type="ARBA" id="ARBA00022505"/>
    </source>
</evidence>
<proteinExistence type="inferred from homology"/>
<dbReference type="InterPro" id="IPR017871">
    <property type="entry name" value="ABC_transporter-like_CS"/>
</dbReference>
<evidence type="ECO:0000313" key="13">
    <source>
        <dbReference type="EMBL" id="HGT82588.1"/>
    </source>
</evidence>
<evidence type="ECO:0000256" key="1">
    <source>
        <dbReference type="ARBA" id="ARBA00004236"/>
    </source>
</evidence>
<dbReference type="SMART" id="SM00382">
    <property type="entry name" value="AAA"/>
    <property type="match status" value="1"/>
</dbReference>
<dbReference type="GO" id="GO:0005524">
    <property type="term" value="F:ATP binding"/>
    <property type="evidence" value="ECO:0007669"/>
    <property type="project" value="UniProtKB-KW"/>
</dbReference>
<dbReference type="GO" id="GO:1901238">
    <property type="term" value="F:ABC-type tungstate transporter activity"/>
    <property type="evidence" value="ECO:0007669"/>
    <property type="project" value="UniProtKB-EC"/>
</dbReference>
<dbReference type="PROSITE" id="PS00211">
    <property type="entry name" value="ABC_TRANSPORTER_1"/>
    <property type="match status" value="1"/>
</dbReference>
<comment type="caution">
    <text evidence="13">The sequence shown here is derived from an EMBL/GenBank/DDBJ whole genome shotgun (WGS) entry which is preliminary data.</text>
</comment>
<reference evidence="13" key="1">
    <citation type="journal article" date="2020" name="mSystems">
        <title>Genome- and Community-Level Interaction Insights into Carbon Utilization and Element Cycling Functions of Hydrothermarchaeota in Hydrothermal Sediment.</title>
        <authorList>
            <person name="Zhou Z."/>
            <person name="Liu Y."/>
            <person name="Xu W."/>
            <person name="Pan J."/>
            <person name="Luo Z.H."/>
            <person name="Li M."/>
        </authorList>
    </citation>
    <scope>NUCLEOTIDE SEQUENCE [LARGE SCALE GENOMIC DNA]</scope>
    <source>
        <strain evidence="13">SpSt-587</strain>
    </source>
</reference>
<evidence type="ECO:0000259" key="12">
    <source>
        <dbReference type="PROSITE" id="PS50893"/>
    </source>
</evidence>
<evidence type="ECO:0000256" key="7">
    <source>
        <dbReference type="ARBA" id="ARBA00038781"/>
    </source>
</evidence>
<dbReference type="SUPFAM" id="SSF52540">
    <property type="entry name" value="P-loop containing nucleoside triphosphate hydrolases"/>
    <property type="match status" value="1"/>
</dbReference>
<protein>
    <recommendedName>
        <fullName evidence="9">Molybdate/tungstate import ATP-binding protein WtpC</fullName>
        <ecNumber evidence="8">7.3.2.6</ecNumber>
    </recommendedName>
</protein>
<dbReference type="AlphaFoldDB" id="A0A7J3M1I5"/>
<dbReference type="CDD" id="cd03293">
    <property type="entry name" value="ABC_NrtD_SsuB_transporters"/>
    <property type="match status" value="1"/>
</dbReference>
<keyword evidence="2" id="KW-0813">Transport</keyword>